<protein>
    <recommendedName>
        <fullName evidence="4">DUF2982 domain-containing protein</fullName>
    </recommendedName>
</protein>
<reference evidence="3" key="1">
    <citation type="journal article" date="2019" name="Int. J. Syst. Evol. Microbiol.">
        <title>The Global Catalogue of Microorganisms (GCM) 10K type strain sequencing project: providing services to taxonomists for standard genome sequencing and annotation.</title>
        <authorList>
            <consortium name="The Broad Institute Genomics Platform"/>
            <consortium name="The Broad Institute Genome Sequencing Center for Infectious Disease"/>
            <person name="Wu L."/>
            <person name="Ma J."/>
        </authorList>
    </citation>
    <scope>NUCLEOTIDE SEQUENCE [LARGE SCALE GENOMIC DNA]</scope>
    <source>
        <strain evidence="3">NBRC 111146</strain>
    </source>
</reference>
<evidence type="ECO:0000313" key="3">
    <source>
        <dbReference type="Proteomes" id="UP001157156"/>
    </source>
</evidence>
<feature type="transmembrane region" description="Helical" evidence="1">
    <location>
        <begin position="40"/>
        <end position="60"/>
    </location>
</feature>
<dbReference type="InterPro" id="IPR021367">
    <property type="entry name" value="DUF2982"/>
</dbReference>
<keyword evidence="1" id="KW-1133">Transmembrane helix</keyword>
<keyword evidence="1" id="KW-0812">Transmembrane</keyword>
<keyword evidence="3" id="KW-1185">Reference proteome</keyword>
<evidence type="ECO:0000256" key="1">
    <source>
        <dbReference type="SAM" id="Phobius"/>
    </source>
</evidence>
<evidence type="ECO:0000313" key="2">
    <source>
        <dbReference type="EMBL" id="GLT14455.1"/>
    </source>
</evidence>
<evidence type="ECO:0008006" key="4">
    <source>
        <dbReference type="Google" id="ProtNLM"/>
    </source>
</evidence>
<organism evidence="2 3">
    <name type="scientific">Vibrio algivorus</name>
    <dbReference type="NCBI Taxonomy" id="1667024"/>
    <lineage>
        <taxon>Bacteria</taxon>
        <taxon>Pseudomonadati</taxon>
        <taxon>Pseudomonadota</taxon>
        <taxon>Gammaproteobacteria</taxon>
        <taxon>Vibrionales</taxon>
        <taxon>Vibrionaceae</taxon>
        <taxon>Vibrio</taxon>
    </lineage>
</organism>
<proteinExistence type="predicted"/>
<sequence length="223" mass="25781">MPTKHLFYPQPRLPIWSQYLIWACLLMVSFTIDSQLNSKVAGLFFLTCLSIGLAIKHYVYGQKLGFTLTETHFQQHLYKGGWVLRWHNIKRVDALNYSIQGWTTSIPWVGVEIKDYQAFISTISPKVITQILLHQRSLLFLGLKQYSRQHELEDHIINDKPFIYSDGSNVKGLKAMLANRMMIQRQLWGYDLFIAESDIITSKEEFVGLARRYLAASHSGANI</sequence>
<dbReference type="Pfam" id="PF11201">
    <property type="entry name" value="DUF2982"/>
    <property type="match status" value="1"/>
</dbReference>
<dbReference type="EMBL" id="BSPV01000004">
    <property type="protein sequence ID" value="GLT14455.1"/>
    <property type="molecule type" value="Genomic_DNA"/>
</dbReference>
<name>A0ABQ6EMV1_9VIBR</name>
<dbReference type="Proteomes" id="UP001157156">
    <property type="component" value="Unassembled WGS sequence"/>
</dbReference>
<feature type="transmembrane region" description="Helical" evidence="1">
    <location>
        <begin position="15"/>
        <end position="33"/>
    </location>
</feature>
<accession>A0ABQ6EMV1</accession>
<keyword evidence="1" id="KW-0472">Membrane</keyword>
<comment type="caution">
    <text evidence="2">The sequence shown here is derived from an EMBL/GenBank/DDBJ whole genome shotgun (WGS) entry which is preliminary data.</text>
</comment>
<dbReference type="RefSeq" id="WP_089122849.1">
    <property type="nucleotide sequence ID" value="NZ_BSPV01000004.1"/>
</dbReference>
<gene>
    <name evidence="2" type="ORF">GCM10007931_14300</name>
</gene>